<evidence type="ECO:0000313" key="3">
    <source>
        <dbReference type="Proteomes" id="UP000807159"/>
    </source>
</evidence>
<dbReference type="AlphaFoldDB" id="A0A8T2XM90"/>
<name>A0A8T2XM90_POPDE</name>
<organism evidence="2 3">
    <name type="scientific">Populus deltoides</name>
    <name type="common">Eastern poplar</name>
    <name type="synonym">Eastern cottonwood</name>
    <dbReference type="NCBI Taxonomy" id="3696"/>
    <lineage>
        <taxon>Eukaryota</taxon>
        <taxon>Viridiplantae</taxon>
        <taxon>Streptophyta</taxon>
        <taxon>Embryophyta</taxon>
        <taxon>Tracheophyta</taxon>
        <taxon>Spermatophyta</taxon>
        <taxon>Magnoliopsida</taxon>
        <taxon>eudicotyledons</taxon>
        <taxon>Gunneridae</taxon>
        <taxon>Pentapetalae</taxon>
        <taxon>rosids</taxon>
        <taxon>fabids</taxon>
        <taxon>Malpighiales</taxon>
        <taxon>Salicaceae</taxon>
        <taxon>Saliceae</taxon>
        <taxon>Populus</taxon>
    </lineage>
</organism>
<gene>
    <name evidence="2" type="ORF">H0E87_020754</name>
</gene>
<keyword evidence="3" id="KW-1185">Reference proteome</keyword>
<accession>A0A8T2XM90</accession>
<sequence length="103" mass="11500">MRILSEQSAVIVVEGGEDSVDKQKKKNRRRSNHRSKRNPPNPANGKAGGNRQGKSKLNMDCKYADFGNSLVPHKGFYYEYSSCAGEDVHDELNGPVGYNCFFC</sequence>
<comment type="caution">
    <text evidence="2">The sequence shown here is derived from an EMBL/GenBank/DDBJ whole genome shotgun (WGS) entry which is preliminary data.</text>
</comment>
<dbReference type="Proteomes" id="UP000807159">
    <property type="component" value="Chromosome 11"/>
</dbReference>
<reference evidence="2" key="1">
    <citation type="journal article" date="2021" name="J. Hered.">
        <title>Genome Assembly of Salicaceae Populus deltoides (Eastern Cottonwood) I-69 Based on Nanopore Sequencing and Hi-C Technologies.</title>
        <authorList>
            <person name="Bai S."/>
            <person name="Wu H."/>
            <person name="Zhang J."/>
            <person name="Pan Z."/>
            <person name="Zhao W."/>
            <person name="Li Z."/>
            <person name="Tong C."/>
        </authorList>
    </citation>
    <scope>NUCLEOTIDE SEQUENCE</scope>
    <source>
        <tissue evidence="2">Leaf</tissue>
    </source>
</reference>
<proteinExistence type="predicted"/>
<dbReference type="EMBL" id="JACEGQ020000011">
    <property type="protein sequence ID" value="KAH8494110.1"/>
    <property type="molecule type" value="Genomic_DNA"/>
</dbReference>
<feature type="region of interest" description="Disordered" evidence="1">
    <location>
        <begin position="15"/>
        <end position="56"/>
    </location>
</feature>
<feature type="compositionally biased region" description="Basic residues" evidence="1">
    <location>
        <begin position="23"/>
        <end position="37"/>
    </location>
</feature>
<protein>
    <submittedName>
        <fullName evidence="2">Uncharacterized protein</fullName>
    </submittedName>
</protein>
<evidence type="ECO:0000256" key="1">
    <source>
        <dbReference type="SAM" id="MobiDB-lite"/>
    </source>
</evidence>
<evidence type="ECO:0000313" key="2">
    <source>
        <dbReference type="EMBL" id="KAH8494110.1"/>
    </source>
</evidence>